<comment type="caution">
    <text evidence="4">The sequence shown here is derived from an EMBL/GenBank/DDBJ whole genome shotgun (WGS) entry which is preliminary data.</text>
</comment>
<dbReference type="Pfam" id="PF03171">
    <property type="entry name" value="2OG-FeII_Oxy"/>
    <property type="match status" value="1"/>
</dbReference>
<evidence type="ECO:0000259" key="3">
    <source>
        <dbReference type="PROSITE" id="PS51471"/>
    </source>
</evidence>
<dbReference type="RefSeq" id="XP_046008812.1">
    <property type="nucleotide sequence ID" value="XM_046150556.1"/>
</dbReference>
<dbReference type="PROSITE" id="PS51471">
    <property type="entry name" value="FE2OG_OXY"/>
    <property type="match status" value="1"/>
</dbReference>
<reference evidence="4" key="1">
    <citation type="journal article" date="2021" name="Nat. Commun.">
        <title>Genetic determinants of endophytism in the Arabidopsis root mycobiome.</title>
        <authorList>
            <person name="Mesny F."/>
            <person name="Miyauchi S."/>
            <person name="Thiergart T."/>
            <person name="Pickel B."/>
            <person name="Atanasova L."/>
            <person name="Karlsson M."/>
            <person name="Huettel B."/>
            <person name="Barry K.W."/>
            <person name="Haridas S."/>
            <person name="Chen C."/>
            <person name="Bauer D."/>
            <person name="Andreopoulos W."/>
            <person name="Pangilinan J."/>
            <person name="LaButti K."/>
            <person name="Riley R."/>
            <person name="Lipzen A."/>
            <person name="Clum A."/>
            <person name="Drula E."/>
            <person name="Henrissat B."/>
            <person name="Kohler A."/>
            <person name="Grigoriev I.V."/>
            <person name="Martin F.M."/>
            <person name="Hacquard S."/>
        </authorList>
    </citation>
    <scope>NUCLEOTIDE SEQUENCE</scope>
    <source>
        <strain evidence="4">MPI-CAGE-CH-0230</strain>
    </source>
</reference>
<name>A0A9P8XZ85_9PEZI</name>
<dbReference type="GO" id="GO:0016491">
    <property type="term" value="F:oxidoreductase activity"/>
    <property type="evidence" value="ECO:0007669"/>
    <property type="project" value="UniProtKB-KW"/>
</dbReference>
<dbReference type="Proteomes" id="UP000756346">
    <property type="component" value="Unassembled WGS sequence"/>
</dbReference>
<gene>
    <name evidence="4" type="ORF">B0I36DRAFT_250592</name>
</gene>
<dbReference type="PANTHER" id="PTHR47990">
    <property type="entry name" value="2-OXOGLUTARATE (2OG) AND FE(II)-DEPENDENT OXYGENASE SUPERFAMILY PROTEIN-RELATED"/>
    <property type="match status" value="1"/>
</dbReference>
<dbReference type="GeneID" id="70180102"/>
<protein>
    <submittedName>
        <fullName evidence="4">Oxidoreductase</fullName>
    </submittedName>
</protein>
<feature type="domain" description="Fe2OG dioxygenase" evidence="3">
    <location>
        <begin position="183"/>
        <end position="304"/>
    </location>
</feature>
<dbReference type="SUPFAM" id="SSF51197">
    <property type="entry name" value="Clavaminate synthase-like"/>
    <property type="match status" value="1"/>
</dbReference>
<dbReference type="EMBL" id="JAGTJQ010000009">
    <property type="protein sequence ID" value="KAH7025264.1"/>
    <property type="molecule type" value="Genomic_DNA"/>
</dbReference>
<keyword evidence="2" id="KW-0560">Oxidoreductase</keyword>
<organism evidence="4 5">
    <name type="scientific">Microdochium trichocladiopsis</name>
    <dbReference type="NCBI Taxonomy" id="1682393"/>
    <lineage>
        <taxon>Eukaryota</taxon>
        <taxon>Fungi</taxon>
        <taxon>Dikarya</taxon>
        <taxon>Ascomycota</taxon>
        <taxon>Pezizomycotina</taxon>
        <taxon>Sordariomycetes</taxon>
        <taxon>Xylariomycetidae</taxon>
        <taxon>Xylariales</taxon>
        <taxon>Microdochiaceae</taxon>
        <taxon>Microdochium</taxon>
    </lineage>
</organism>
<keyword evidence="2" id="KW-0479">Metal-binding</keyword>
<proteinExistence type="inferred from homology"/>
<evidence type="ECO:0000313" key="4">
    <source>
        <dbReference type="EMBL" id="KAH7025264.1"/>
    </source>
</evidence>
<dbReference type="InterPro" id="IPR044861">
    <property type="entry name" value="IPNS-like_FE2OG_OXY"/>
</dbReference>
<dbReference type="InterPro" id="IPR027443">
    <property type="entry name" value="IPNS-like_sf"/>
</dbReference>
<dbReference type="InterPro" id="IPR005123">
    <property type="entry name" value="Oxoglu/Fe-dep_dioxygenase_dom"/>
</dbReference>
<evidence type="ECO:0000256" key="2">
    <source>
        <dbReference type="RuleBase" id="RU003682"/>
    </source>
</evidence>
<evidence type="ECO:0000256" key="1">
    <source>
        <dbReference type="ARBA" id="ARBA00008056"/>
    </source>
</evidence>
<evidence type="ECO:0000313" key="5">
    <source>
        <dbReference type="Proteomes" id="UP000756346"/>
    </source>
</evidence>
<dbReference type="GO" id="GO:0044283">
    <property type="term" value="P:small molecule biosynthetic process"/>
    <property type="evidence" value="ECO:0007669"/>
    <property type="project" value="UniProtKB-ARBA"/>
</dbReference>
<comment type="similarity">
    <text evidence="1 2">Belongs to the iron/ascorbate-dependent oxidoreductase family.</text>
</comment>
<keyword evidence="2" id="KW-0408">Iron</keyword>
<sequence length="342" mass="38854">MAVSKPYRLEVKVLDASRYKSADPAERKAYAAQLVQGLMQDGFVKIVNHGIPRSVIEEAMATSKRFFSLPDSVKRQIEHVPGPDPQRGWSRVGSESTAKLFGALKENGEVITDTDSKEHFDIGPPTDLKFPNRWLYESEVPAMKAFLEDFYERLHETSMDILAAMELGLGLSAGTFTDRCDQRASELRLNHYPEVVMEHAPREVSRVWPHYDLGIITCLFQDSVGGLEIEDRNHADRFETVDPDPASPDELILNISETFERWTNGIFKAGLHKVRLPPALERTRQTGKELVVPERYSIPFFVKASHETCVGPMDEFISEKRPPMFQPLTALEYQMQRLAKAY</sequence>
<accession>A0A9P8XZ85</accession>
<dbReference type="InterPro" id="IPR050231">
    <property type="entry name" value="Iron_ascorbate_oxido_reductase"/>
</dbReference>
<dbReference type="GO" id="GO:0046872">
    <property type="term" value="F:metal ion binding"/>
    <property type="evidence" value="ECO:0007669"/>
    <property type="project" value="UniProtKB-KW"/>
</dbReference>
<keyword evidence="5" id="KW-1185">Reference proteome</keyword>
<dbReference type="Pfam" id="PF14226">
    <property type="entry name" value="DIOX_N"/>
    <property type="match status" value="1"/>
</dbReference>
<dbReference type="AlphaFoldDB" id="A0A9P8XZ85"/>
<dbReference type="InterPro" id="IPR026992">
    <property type="entry name" value="DIOX_N"/>
</dbReference>
<dbReference type="Gene3D" id="2.60.120.330">
    <property type="entry name" value="B-lactam Antibiotic, Isopenicillin N Synthase, Chain"/>
    <property type="match status" value="1"/>
</dbReference>
<dbReference type="OrthoDB" id="288590at2759"/>